<feature type="transmembrane region" description="Helical" evidence="1">
    <location>
        <begin position="563"/>
        <end position="588"/>
    </location>
</feature>
<evidence type="ECO:0000256" key="2">
    <source>
        <dbReference type="SAM" id="SignalP"/>
    </source>
</evidence>
<keyword evidence="1" id="KW-0812">Transmembrane</keyword>
<protein>
    <recommendedName>
        <fullName evidence="3">VWFA domain-containing protein</fullName>
    </recommendedName>
</protein>
<dbReference type="SUPFAM" id="SSF53300">
    <property type="entry name" value="vWA-like"/>
    <property type="match status" value="1"/>
</dbReference>
<feature type="signal peptide" evidence="2">
    <location>
        <begin position="1"/>
        <end position="22"/>
    </location>
</feature>
<reference evidence="4 5" key="1">
    <citation type="journal article" date="2018" name="Aquat. Microb. Ecol.">
        <title>Gammaproteobacterial methanotrophs dominate.</title>
        <authorList>
            <person name="Rissanen A.J."/>
            <person name="Saarenheimo J."/>
            <person name="Tiirola M."/>
            <person name="Peura S."/>
            <person name="Aalto S.L."/>
            <person name="Karvinen A."/>
            <person name="Nykanen H."/>
        </authorList>
    </citation>
    <scope>NUCLEOTIDE SEQUENCE [LARGE SCALE GENOMIC DNA]</scope>
    <source>
        <strain evidence="4">AMbin10</strain>
    </source>
</reference>
<evidence type="ECO:0000259" key="3">
    <source>
        <dbReference type="PROSITE" id="PS50234"/>
    </source>
</evidence>
<dbReference type="Proteomes" id="UP000249396">
    <property type="component" value="Unassembled WGS sequence"/>
</dbReference>
<evidence type="ECO:0000256" key="1">
    <source>
        <dbReference type="SAM" id="Phobius"/>
    </source>
</evidence>
<dbReference type="EMBL" id="QJPH01000150">
    <property type="protein sequence ID" value="PZN84564.1"/>
    <property type="molecule type" value="Genomic_DNA"/>
</dbReference>
<comment type="caution">
    <text evidence="4">The sequence shown here is derived from an EMBL/GenBank/DDBJ whole genome shotgun (WGS) entry which is preliminary data.</text>
</comment>
<sequence>MKTVGWLISVLALCLPWPVAWADNAHDDVVVIVDTSTSMHDPGMDPERASLLVTKLLADIVPGDLAVVRLLDLSGDKAWLPRSETGQTMPCSEDTSKTCQRVEPTSDWDKDARAGRFGVLPRPSRADADYKRTLEGHLEQKANNSQFNLAFQAALGVFDQHPGSSPRKVMWLSDGKSDSVPKLQEAIAAVKASGAGIEAIVFGNGEVDLPKRMGVDTLKVTNPAEMMKAFANAFRDIVKAPFRIDNLVSAQPQFEMKSNVQEAWVVVYGDNSLTGADIQGPGGTVKADYAADQWPTAGAYRVAYVQRPATGEWTVRVQGGGPAAAYAVIQRSDLLPVLVSPAKVLAGVEVPLVVEIRSGINGEAIADAELLKDALVTAEIEGGKVDLVDNGTSGDATANDGRYSGMAKFSKSGEIPVRLHLKSAIAESDHEAKVSVGGQFNYTGGPLQIDLGSLGVNAETCRPLVFRADHQGEVAFELQSLKSPPSGHTLEVRLPTGVLAADSGAASAKPQDTLNVCLKTAARIASSHADGEPWLALRVQGSDRPEHQIVLKLRWQVQGLSFWALWGWLVELVLAALALLFIALGFILPQRFSGALAVTFVPDRNELDEQSPQPVLQWRGVGIGFYRHARAYLHPDFRLSGKSRGALAGLFAERGGNRAAPGAGFGLFRETLHGDWEPVPPEGCRCRAGDVYRVGSHGPFFRIAARGRG</sequence>
<dbReference type="InterPro" id="IPR036465">
    <property type="entry name" value="vWFA_dom_sf"/>
</dbReference>
<organism evidence="4 5">
    <name type="scientific">Candidatus Methylumidiphilus alinenensis</name>
    <dbReference type="NCBI Taxonomy" id="2202197"/>
    <lineage>
        <taxon>Bacteria</taxon>
        <taxon>Pseudomonadati</taxon>
        <taxon>Pseudomonadota</taxon>
        <taxon>Gammaproteobacteria</taxon>
        <taxon>Methylococcales</taxon>
        <taxon>Candidatus Methylumidiphilus</taxon>
    </lineage>
</organism>
<dbReference type="PROSITE" id="PS50234">
    <property type="entry name" value="VWFA"/>
    <property type="match status" value="1"/>
</dbReference>
<gene>
    <name evidence="4" type="ORF">DM484_02605</name>
</gene>
<dbReference type="Gene3D" id="3.40.50.410">
    <property type="entry name" value="von Willebrand factor, type A domain"/>
    <property type="match status" value="1"/>
</dbReference>
<name>A0A2W4TJJ8_9GAMM</name>
<proteinExistence type="predicted"/>
<keyword evidence="1" id="KW-0472">Membrane</keyword>
<keyword evidence="1" id="KW-1133">Transmembrane helix</keyword>
<dbReference type="InterPro" id="IPR002035">
    <property type="entry name" value="VWF_A"/>
</dbReference>
<feature type="chain" id="PRO_5015876220" description="VWFA domain-containing protein" evidence="2">
    <location>
        <begin position="23"/>
        <end position="709"/>
    </location>
</feature>
<feature type="domain" description="VWFA" evidence="3">
    <location>
        <begin position="28"/>
        <end position="260"/>
    </location>
</feature>
<keyword evidence="2" id="KW-0732">Signal</keyword>
<dbReference type="AlphaFoldDB" id="A0A2W4TJJ8"/>
<accession>A0A2W4TJJ8</accession>
<dbReference type="NCBIfam" id="NF041940">
    <property type="entry name" value="choice_anch_X"/>
    <property type="match status" value="1"/>
</dbReference>
<evidence type="ECO:0000313" key="5">
    <source>
        <dbReference type="Proteomes" id="UP000249396"/>
    </source>
</evidence>
<evidence type="ECO:0000313" key="4">
    <source>
        <dbReference type="EMBL" id="PZN84564.1"/>
    </source>
</evidence>